<feature type="compositionally biased region" description="Low complexity" evidence="4">
    <location>
        <begin position="70"/>
        <end position="89"/>
    </location>
</feature>
<evidence type="ECO:0000256" key="4">
    <source>
        <dbReference type="SAM" id="MobiDB-lite"/>
    </source>
</evidence>
<keyword evidence="2 6" id="KW-0689">Ribosomal protein</keyword>
<evidence type="ECO:0000313" key="6">
    <source>
        <dbReference type="EMBL" id="KAF5833875.1"/>
    </source>
</evidence>
<dbReference type="PANTHER" id="PTHR12934">
    <property type="entry name" value="50S RIBOSOMAL PROTEIN L15"/>
    <property type="match status" value="1"/>
</dbReference>
<protein>
    <submittedName>
        <fullName evidence="6">Ribosomal protein L18e/L15P</fullName>
    </submittedName>
</protein>
<evidence type="ECO:0000256" key="1">
    <source>
        <dbReference type="ARBA" id="ARBA00007320"/>
    </source>
</evidence>
<dbReference type="Proteomes" id="UP000815325">
    <property type="component" value="Unassembled WGS sequence"/>
</dbReference>
<dbReference type="GO" id="GO:0005840">
    <property type="term" value="C:ribosome"/>
    <property type="evidence" value="ECO:0007669"/>
    <property type="project" value="UniProtKB-KW"/>
</dbReference>
<sequence>MFPRRCLSSLLNCSSVSSSSLLLQLAHVPSPSLLLSSLACPDSKMQQDAVRTSSGSACSTSYAQSSHAFSTAAASSPQPNSSNAAQQPSFRNVGSRPQKGSRATVSKMAQLMEPSYFVGLHNLRDNPGARQQKIRVGRGNSARRGNYCGRGMKGQKARSTKPHTLYDGGTLSLLKFPITRERPPYEVLYNQLGVTRLMDYVKLGLLDHRRVITMKDLYDVGCVPNEIKYGVMLYSQARTQVTIPLHLQVTACTDAARNAIEAAGGTVTRVYYTAEGLKGLLKPQLYTSKRLPLPLPAHSWHPKFNDKFDAIGQLPPVLSLPAPSKAAPGIEP</sequence>
<reference evidence="6" key="1">
    <citation type="submission" date="2017-08" db="EMBL/GenBank/DDBJ databases">
        <authorList>
            <person name="Polle J.E."/>
            <person name="Barry K."/>
            <person name="Cushman J."/>
            <person name="Schmutz J."/>
            <person name="Tran D."/>
            <person name="Hathwaick L.T."/>
            <person name="Yim W.C."/>
            <person name="Jenkins J."/>
            <person name="Mckie-Krisberg Z.M."/>
            <person name="Prochnik S."/>
            <person name="Lindquist E."/>
            <person name="Dockter R.B."/>
            <person name="Adam C."/>
            <person name="Molina H."/>
            <person name="Bunkerborg J."/>
            <person name="Jin E."/>
            <person name="Buchheim M."/>
            <person name="Magnuson J."/>
        </authorList>
    </citation>
    <scope>NUCLEOTIDE SEQUENCE</scope>
    <source>
        <strain evidence="6">CCAP 19/18</strain>
    </source>
</reference>
<comment type="similarity">
    <text evidence="1">Belongs to the universal ribosomal protein uL15 family.</text>
</comment>
<dbReference type="HAMAP" id="MF_01341">
    <property type="entry name" value="Ribosomal_uL15"/>
    <property type="match status" value="1"/>
</dbReference>
<proteinExistence type="inferred from homology"/>
<dbReference type="PANTHER" id="PTHR12934:SF11">
    <property type="entry name" value="LARGE RIBOSOMAL SUBUNIT PROTEIN UL15M"/>
    <property type="match status" value="1"/>
</dbReference>
<dbReference type="Gene3D" id="3.100.10.10">
    <property type="match status" value="1"/>
</dbReference>
<dbReference type="InterPro" id="IPR021131">
    <property type="entry name" value="Ribosomal_uL15/eL18"/>
</dbReference>
<feature type="region of interest" description="Disordered" evidence="4">
    <location>
        <begin position="70"/>
        <end position="104"/>
    </location>
</feature>
<feature type="region of interest" description="Disordered" evidence="4">
    <location>
        <begin position="140"/>
        <end position="164"/>
    </location>
</feature>
<accession>A0ABQ7GGZ4</accession>
<evidence type="ECO:0000256" key="2">
    <source>
        <dbReference type="ARBA" id="ARBA00022980"/>
    </source>
</evidence>
<evidence type="ECO:0000256" key="3">
    <source>
        <dbReference type="ARBA" id="ARBA00023274"/>
    </source>
</evidence>
<dbReference type="Pfam" id="PF00828">
    <property type="entry name" value="Ribosomal_L27A"/>
    <property type="match status" value="1"/>
</dbReference>
<dbReference type="InterPro" id="IPR036227">
    <property type="entry name" value="Ribosomal_uL15/eL18_sf"/>
</dbReference>
<gene>
    <name evidence="6" type="ORF">DUNSADRAFT_9670</name>
</gene>
<name>A0ABQ7GGZ4_DUNSA</name>
<dbReference type="InterPro" id="IPR030878">
    <property type="entry name" value="Ribosomal_uL15"/>
</dbReference>
<dbReference type="SUPFAM" id="SSF52080">
    <property type="entry name" value="Ribosomal proteins L15p and L18e"/>
    <property type="match status" value="1"/>
</dbReference>
<dbReference type="EMBL" id="MU069786">
    <property type="protein sequence ID" value="KAF5833875.1"/>
    <property type="molecule type" value="Genomic_DNA"/>
</dbReference>
<keyword evidence="7" id="KW-1185">Reference proteome</keyword>
<evidence type="ECO:0000313" key="7">
    <source>
        <dbReference type="Proteomes" id="UP000815325"/>
    </source>
</evidence>
<keyword evidence="3" id="KW-0687">Ribonucleoprotein</keyword>
<comment type="caution">
    <text evidence="6">The sequence shown here is derived from an EMBL/GenBank/DDBJ whole genome shotgun (WGS) entry which is preliminary data.</text>
</comment>
<feature type="domain" description="Large ribosomal subunit protein uL15/eL18" evidence="5">
    <location>
        <begin position="194"/>
        <end position="268"/>
    </location>
</feature>
<evidence type="ECO:0000259" key="5">
    <source>
        <dbReference type="Pfam" id="PF00828"/>
    </source>
</evidence>
<dbReference type="InterPro" id="IPR005749">
    <property type="entry name" value="Ribosomal_uL15_bac-type"/>
</dbReference>
<organism evidence="6 7">
    <name type="scientific">Dunaliella salina</name>
    <name type="common">Green alga</name>
    <name type="synonym">Protococcus salinus</name>
    <dbReference type="NCBI Taxonomy" id="3046"/>
    <lineage>
        <taxon>Eukaryota</taxon>
        <taxon>Viridiplantae</taxon>
        <taxon>Chlorophyta</taxon>
        <taxon>core chlorophytes</taxon>
        <taxon>Chlorophyceae</taxon>
        <taxon>CS clade</taxon>
        <taxon>Chlamydomonadales</taxon>
        <taxon>Dunaliellaceae</taxon>
        <taxon>Dunaliella</taxon>
    </lineage>
</organism>